<dbReference type="PRINTS" id="PR00368">
    <property type="entry name" value="FADPNR"/>
</dbReference>
<sequence>MSVPRIVILGAGYGGLMAAKGLAKELNENEADITLVNQNGYHYITTKLHEPAAGTAHHDHARISIPSIIDSNRIKFVRDCVTGIHLDKKVVQLKNNDSLLYDYLVIGLGSVPETFGIRGLLENSYSIRNINSVRIIRQHMEYMFSRYALEKRQELITIVVGGAGFTGIEYVGELVDRMPELCHDYDIPLEKVRIINIEAAPSVLPGFDQELVDYAVKYLESKGVEFIVNTPIEECTEDGVILKGGREIKAATVVWTGGVRGNKLVEDSGIETMRGRAKVDRYLQAPGYDQIYVIGDCSLVFPDENSRPYPPTAQMSMQQGKYLGRELAKVVRGGKMEQPFEYKPKGTVASLGRKEAIGVVGDRKIIGGTAALIKKFIEIRWLFLLGGVSLVLRKGTL</sequence>
<evidence type="ECO:0000259" key="6">
    <source>
        <dbReference type="Pfam" id="PF07992"/>
    </source>
</evidence>
<comment type="similarity">
    <text evidence="2">Belongs to the NADH dehydrogenase family.</text>
</comment>
<dbReference type="PANTHER" id="PTHR42913">
    <property type="entry name" value="APOPTOSIS-INDUCING FACTOR 1"/>
    <property type="match status" value="1"/>
</dbReference>
<dbReference type="RefSeq" id="WP_181739689.1">
    <property type="nucleotide sequence ID" value="NZ_JACEOL010000028.1"/>
</dbReference>
<dbReference type="GO" id="GO:0019646">
    <property type="term" value="P:aerobic electron transport chain"/>
    <property type="evidence" value="ECO:0007669"/>
    <property type="project" value="TreeGrafter"/>
</dbReference>
<keyword evidence="4" id="KW-0274">FAD</keyword>
<evidence type="ECO:0000256" key="2">
    <source>
        <dbReference type="ARBA" id="ARBA00005272"/>
    </source>
</evidence>
<gene>
    <name evidence="7" type="ORF">H2C83_08215</name>
</gene>
<proteinExistence type="inferred from homology"/>
<evidence type="ECO:0000313" key="8">
    <source>
        <dbReference type="Proteomes" id="UP000538292"/>
    </source>
</evidence>
<organism evidence="7 8">
    <name type="scientific">Thermoactinomyces mirandus</name>
    <dbReference type="NCBI Taxonomy" id="2756294"/>
    <lineage>
        <taxon>Bacteria</taxon>
        <taxon>Bacillati</taxon>
        <taxon>Bacillota</taxon>
        <taxon>Bacilli</taxon>
        <taxon>Bacillales</taxon>
        <taxon>Thermoactinomycetaceae</taxon>
        <taxon>Thermoactinomyces</taxon>
    </lineage>
</organism>
<dbReference type="Pfam" id="PF07992">
    <property type="entry name" value="Pyr_redox_2"/>
    <property type="match status" value="1"/>
</dbReference>
<dbReference type="EMBL" id="JACEOL010000028">
    <property type="protein sequence ID" value="MBA4602301.1"/>
    <property type="molecule type" value="Genomic_DNA"/>
</dbReference>
<comment type="cofactor">
    <cofactor evidence="1">
        <name>FAD</name>
        <dbReference type="ChEBI" id="CHEBI:57692"/>
    </cofactor>
</comment>
<evidence type="ECO:0000256" key="3">
    <source>
        <dbReference type="ARBA" id="ARBA00022630"/>
    </source>
</evidence>
<dbReference type="InterPro" id="IPR051169">
    <property type="entry name" value="NADH-Q_oxidoreductase"/>
</dbReference>
<name>A0A7W2ASB4_9BACL</name>
<reference evidence="7 8" key="1">
    <citation type="submission" date="2020-07" db="EMBL/GenBank/DDBJ databases">
        <title>Thermoactinomyces phylogeny.</title>
        <authorList>
            <person name="Dunlap C."/>
        </authorList>
    </citation>
    <scope>NUCLEOTIDE SEQUENCE [LARGE SCALE GENOMIC DNA]</scope>
    <source>
        <strain evidence="7 8">AMNI-1</strain>
    </source>
</reference>
<dbReference type="Gene3D" id="3.50.50.100">
    <property type="match status" value="1"/>
</dbReference>
<protein>
    <submittedName>
        <fullName evidence="7">NAD(P)/FAD-dependent oxidoreductase</fullName>
    </submittedName>
</protein>
<dbReference type="PANTHER" id="PTHR42913:SF3">
    <property type="entry name" value="64 KDA MITOCHONDRIAL NADH DEHYDROGENASE (EUROFUNG)"/>
    <property type="match status" value="1"/>
</dbReference>
<dbReference type="SUPFAM" id="SSF51905">
    <property type="entry name" value="FAD/NAD(P)-binding domain"/>
    <property type="match status" value="1"/>
</dbReference>
<evidence type="ECO:0000313" key="7">
    <source>
        <dbReference type="EMBL" id="MBA4602301.1"/>
    </source>
</evidence>
<evidence type="ECO:0000256" key="5">
    <source>
        <dbReference type="ARBA" id="ARBA00023002"/>
    </source>
</evidence>
<keyword evidence="5" id="KW-0560">Oxidoreductase</keyword>
<dbReference type="AlphaFoldDB" id="A0A7W2ASB4"/>
<keyword evidence="3" id="KW-0285">Flavoprotein</keyword>
<accession>A0A7W2ASB4</accession>
<evidence type="ECO:0000256" key="4">
    <source>
        <dbReference type="ARBA" id="ARBA00022827"/>
    </source>
</evidence>
<dbReference type="InterPro" id="IPR036188">
    <property type="entry name" value="FAD/NAD-bd_sf"/>
</dbReference>
<evidence type="ECO:0000256" key="1">
    <source>
        <dbReference type="ARBA" id="ARBA00001974"/>
    </source>
</evidence>
<feature type="domain" description="FAD/NAD(P)-binding" evidence="6">
    <location>
        <begin position="5"/>
        <end position="320"/>
    </location>
</feature>
<keyword evidence="8" id="KW-1185">Reference proteome</keyword>
<dbReference type="GO" id="GO:0003955">
    <property type="term" value="F:NAD(P)H dehydrogenase (quinone) activity"/>
    <property type="evidence" value="ECO:0007669"/>
    <property type="project" value="TreeGrafter"/>
</dbReference>
<dbReference type="InterPro" id="IPR023753">
    <property type="entry name" value="FAD/NAD-binding_dom"/>
</dbReference>
<dbReference type="PRINTS" id="PR00411">
    <property type="entry name" value="PNDRDTASEI"/>
</dbReference>
<comment type="caution">
    <text evidence="7">The sequence shown here is derived from an EMBL/GenBank/DDBJ whole genome shotgun (WGS) entry which is preliminary data.</text>
</comment>
<dbReference type="Proteomes" id="UP000538292">
    <property type="component" value="Unassembled WGS sequence"/>
</dbReference>